<gene>
    <name evidence="2" type="ORF">G6F50_018616</name>
</gene>
<feature type="compositionally biased region" description="Low complexity" evidence="1">
    <location>
        <begin position="7"/>
        <end position="17"/>
    </location>
</feature>
<dbReference type="AlphaFoldDB" id="A0A9P7BYG3"/>
<sequence>MRRRSGPGRARPGPAHAPAHHPAHPPPAARGLPGGRRADQHLRAGGGRPPRQPGRRSHADRHGRRGDRHQAGR</sequence>
<keyword evidence="3" id="KW-1185">Reference proteome</keyword>
<evidence type="ECO:0000313" key="2">
    <source>
        <dbReference type="EMBL" id="KAG1523370.1"/>
    </source>
</evidence>
<dbReference type="Proteomes" id="UP000740926">
    <property type="component" value="Unassembled WGS sequence"/>
</dbReference>
<organism evidence="2 3">
    <name type="scientific">Rhizopus delemar</name>
    <dbReference type="NCBI Taxonomy" id="936053"/>
    <lineage>
        <taxon>Eukaryota</taxon>
        <taxon>Fungi</taxon>
        <taxon>Fungi incertae sedis</taxon>
        <taxon>Mucoromycota</taxon>
        <taxon>Mucoromycotina</taxon>
        <taxon>Mucoromycetes</taxon>
        <taxon>Mucorales</taxon>
        <taxon>Mucorineae</taxon>
        <taxon>Rhizopodaceae</taxon>
        <taxon>Rhizopus</taxon>
    </lineage>
</organism>
<accession>A0A9P7BYG3</accession>
<name>A0A9P7BYG3_9FUNG</name>
<reference evidence="2 3" key="1">
    <citation type="journal article" date="2020" name="Microb. Genom.">
        <title>Genetic diversity of clinical and environmental Mucorales isolates obtained from an investigation of mucormycosis cases among solid organ transplant recipients.</title>
        <authorList>
            <person name="Nguyen M.H."/>
            <person name="Kaul D."/>
            <person name="Muto C."/>
            <person name="Cheng S.J."/>
            <person name="Richter R.A."/>
            <person name="Bruno V.M."/>
            <person name="Liu G."/>
            <person name="Beyhan S."/>
            <person name="Sundermann A.J."/>
            <person name="Mounaud S."/>
            <person name="Pasculle A.W."/>
            <person name="Nierman W.C."/>
            <person name="Driscoll E."/>
            <person name="Cumbie R."/>
            <person name="Clancy C.J."/>
            <person name="Dupont C.L."/>
        </authorList>
    </citation>
    <scope>NUCLEOTIDE SEQUENCE [LARGE SCALE GENOMIC DNA]</scope>
    <source>
        <strain evidence="2 3">GL24</strain>
    </source>
</reference>
<feature type="region of interest" description="Disordered" evidence="1">
    <location>
        <begin position="1"/>
        <end position="73"/>
    </location>
</feature>
<evidence type="ECO:0000256" key="1">
    <source>
        <dbReference type="SAM" id="MobiDB-lite"/>
    </source>
</evidence>
<protein>
    <submittedName>
        <fullName evidence="2">Uncharacterized protein</fullName>
    </submittedName>
</protein>
<comment type="caution">
    <text evidence="2">The sequence shown here is derived from an EMBL/GenBank/DDBJ whole genome shotgun (WGS) entry which is preliminary data.</text>
</comment>
<dbReference type="EMBL" id="JAANIU010021097">
    <property type="protein sequence ID" value="KAG1523370.1"/>
    <property type="molecule type" value="Genomic_DNA"/>
</dbReference>
<evidence type="ECO:0000313" key="3">
    <source>
        <dbReference type="Proteomes" id="UP000740926"/>
    </source>
</evidence>
<feature type="compositionally biased region" description="Basic residues" evidence="1">
    <location>
        <begin position="53"/>
        <end position="67"/>
    </location>
</feature>
<proteinExistence type="predicted"/>